<reference evidence="5" key="2">
    <citation type="submission" date="2020-09" db="EMBL/GenBank/DDBJ databases">
        <authorList>
            <person name="Sun Q."/>
            <person name="Kim S."/>
        </authorList>
    </citation>
    <scope>NUCLEOTIDE SEQUENCE</scope>
    <source>
        <strain evidence="5">KCTC 23732</strain>
    </source>
</reference>
<keyword evidence="3" id="KW-0808">Transferase</keyword>
<protein>
    <submittedName>
        <fullName evidence="5">Succinyldiaminopimelate transaminase</fullName>
    </submittedName>
</protein>
<evidence type="ECO:0000256" key="2">
    <source>
        <dbReference type="ARBA" id="ARBA00022576"/>
    </source>
</evidence>
<dbReference type="SUPFAM" id="SSF53383">
    <property type="entry name" value="PLP-dependent transferases"/>
    <property type="match status" value="1"/>
</dbReference>
<dbReference type="GO" id="GO:0030170">
    <property type="term" value="F:pyridoxal phosphate binding"/>
    <property type="evidence" value="ECO:0007669"/>
    <property type="project" value="InterPro"/>
</dbReference>
<dbReference type="NCBIfam" id="TIGR03538">
    <property type="entry name" value="DapC_gpp"/>
    <property type="match status" value="1"/>
</dbReference>
<dbReference type="InterPro" id="IPR004839">
    <property type="entry name" value="Aminotransferase_I/II_large"/>
</dbReference>
<comment type="cofactor">
    <cofactor evidence="1">
        <name>pyridoxal 5'-phosphate</name>
        <dbReference type="ChEBI" id="CHEBI:597326"/>
    </cofactor>
</comment>
<dbReference type="Gene3D" id="3.40.640.10">
    <property type="entry name" value="Type I PLP-dependent aspartate aminotransferase-like (Major domain)"/>
    <property type="match status" value="1"/>
</dbReference>
<dbReference type="InterPro" id="IPR019878">
    <property type="entry name" value="DapC_beta/gammaproteobac"/>
</dbReference>
<dbReference type="CDD" id="cd00609">
    <property type="entry name" value="AAT_like"/>
    <property type="match status" value="1"/>
</dbReference>
<dbReference type="InterPro" id="IPR015421">
    <property type="entry name" value="PyrdxlP-dep_Trfase_major"/>
</dbReference>
<dbReference type="InterPro" id="IPR015424">
    <property type="entry name" value="PyrdxlP-dep_Trfase"/>
</dbReference>
<dbReference type="PANTHER" id="PTHR42832:SF3">
    <property type="entry name" value="L-GLUTAMINE--4-(METHYLSULFANYL)-2-OXOBUTANOATE AMINOTRANSFERASE"/>
    <property type="match status" value="1"/>
</dbReference>
<proteinExistence type="predicted"/>
<feature type="domain" description="Aminotransferase class I/classII large" evidence="4">
    <location>
        <begin position="31"/>
        <end position="375"/>
    </location>
</feature>
<dbReference type="InterPro" id="IPR015422">
    <property type="entry name" value="PyrdxlP-dep_Trfase_small"/>
</dbReference>
<dbReference type="AlphaFoldDB" id="A0A918MWD0"/>
<dbReference type="PANTHER" id="PTHR42832">
    <property type="entry name" value="AMINO ACID AMINOTRANSFERASE"/>
    <property type="match status" value="1"/>
</dbReference>
<dbReference type="EMBL" id="BMYS01000002">
    <property type="protein sequence ID" value="GGW77390.1"/>
    <property type="molecule type" value="Genomic_DNA"/>
</dbReference>
<gene>
    <name evidence="5" type="primary">dapC</name>
    <name evidence="5" type="ORF">GCM10011450_03860</name>
</gene>
<accession>A0A918MWD0</accession>
<evidence type="ECO:0000256" key="1">
    <source>
        <dbReference type="ARBA" id="ARBA00001933"/>
    </source>
</evidence>
<dbReference type="Gene3D" id="3.90.1150.10">
    <property type="entry name" value="Aspartate Aminotransferase, domain 1"/>
    <property type="match status" value="1"/>
</dbReference>
<reference evidence="5" key="1">
    <citation type="journal article" date="2014" name="Int. J. Syst. Evol. Microbiol.">
        <title>Complete genome sequence of Corynebacterium casei LMG S-19264T (=DSM 44701T), isolated from a smear-ripened cheese.</title>
        <authorList>
            <consortium name="US DOE Joint Genome Institute (JGI-PGF)"/>
            <person name="Walter F."/>
            <person name="Albersmeier A."/>
            <person name="Kalinowski J."/>
            <person name="Ruckert C."/>
        </authorList>
    </citation>
    <scope>NUCLEOTIDE SEQUENCE</scope>
    <source>
        <strain evidence="5">KCTC 23732</strain>
    </source>
</reference>
<dbReference type="GO" id="GO:0009089">
    <property type="term" value="P:lysine biosynthetic process via diaminopimelate"/>
    <property type="evidence" value="ECO:0007669"/>
    <property type="project" value="InterPro"/>
</dbReference>
<dbReference type="GO" id="GO:0009016">
    <property type="term" value="F:succinyldiaminopimelate transaminase activity"/>
    <property type="evidence" value="ECO:0007669"/>
    <property type="project" value="InterPro"/>
</dbReference>
<dbReference type="RefSeq" id="WP_189383763.1">
    <property type="nucleotide sequence ID" value="NZ_BAABFY010000057.1"/>
</dbReference>
<evidence type="ECO:0000259" key="4">
    <source>
        <dbReference type="Pfam" id="PF00155"/>
    </source>
</evidence>
<sequence>MNARLDLLQPYPFTKLRTLLANATPPTHNTHINLSIGEPKHATPALIEEAIKNNLSGLSSYPPTKGDPALRQAIANWIARRYDIPAPDIEIQVLPCTGSREALFSFTQAMINGGPNSLVVCPNPFYQIYEGAALLAGATPYYLNADPAKNFGSNWSSVTADVWEKTELVFVCSPGNPAGNVMPFEDWKTLFALSDRYGFIIASDECYSEIYFSDENKPIGGLQAAQLAGRPDYPNLVCFSSLSKRSNVPGMRSGFVAGDARLLEKFLLYRTYHGSAMSPVFSAASIAAWNDEAHVAQNRARYKAKFEAVYPILANVLDVKMPDASFYLWARTPMPDDEFTLQLFEQEHVTVLPGSYLARDAHGINPGRNRIRIALVAPLEQCLEGAQRMARFIKNNR</sequence>
<organism evidence="5 6">
    <name type="scientific">Advenella faeciporci</name>
    <dbReference type="NCBI Taxonomy" id="797535"/>
    <lineage>
        <taxon>Bacteria</taxon>
        <taxon>Pseudomonadati</taxon>
        <taxon>Pseudomonadota</taxon>
        <taxon>Betaproteobacteria</taxon>
        <taxon>Burkholderiales</taxon>
        <taxon>Alcaligenaceae</taxon>
    </lineage>
</organism>
<comment type="caution">
    <text evidence="5">The sequence shown here is derived from an EMBL/GenBank/DDBJ whole genome shotgun (WGS) entry which is preliminary data.</text>
</comment>
<evidence type="ECO:0000313" key="5">
    <source>
        <dbReference type="EMBL" id="GGW77390.1"/>
    </source>
</evidence>
<keyword evidence="6" id="KW-1185">Reference proteome</keyword>
<evidence type="ECO:0000313" key="6">
    <source>
        <dbReference type="Proteomes" id="UP000608345"/>
    </source>
</evidence>
<dbReference type="InterPro" id="IPR050881">
    <property type="entry name" value="LL-DAP_aminotransferase"/>
</dbReference>
<dbReference type="Proteomes" id="UP000608345">
    <property type="component" value="Unassembled WGS sequence"/>
</dbReference>
<name>A0A918MWD0_9BURK</name>
<dbReference type="Pfam" id="PF00155">
    <property type="entry name" value="Aminotran_1_2"/>
    <property type="match status" value="1"/>
</dbReference>
<keyword evidence="2" id="KW-0032">Aminotransferase</keyword>
<evidence type="ECO:0000256" key="3">
    <source>
        <dbReference type="ARBA" id="ARBA00022679"/>
    </source>
</evidence>